<evidence type="ECO:0000256" key="1">
    <source>
        <dbReference type="SAM" id="MobiDB-lite"/>
    </source>
</evidence>
<feature type="compositionally biased region" description="Basic and acidic residues" evidence="1">
    <location>
        <begin position="76"/>
        <end position="92"/>
    </location>
</feature>
<feature type="compositionally biased region" description="Basic and acidic residues" evidence="1">
    <location>
        <begin position="1264"/>
        <end position="1295"/>
    </location>
</feature>
<reference evidence="4 5" key="3">
    <citation type="submission" date="2020-04" db="EMBL/GenBank/DDBJ databases">
        <title>Genome sequencing and assembly of multiple isolates from the Colletotrichum gloeosporioides species complex.</title>
        <authorList>
            <person name="Gan P."/>
            <person name="Shirasu K."/>
        </authorList>
    </citation>
    <scope>NUCLEOTIDE SEQUENCE [LARGE SCALE GENOMIC DNA]</scope>
    <source>
        <strain evidence="4 5">Nara gc5</strain>
    </source>
</reference>
<feature type="compositionally biased region" description="Basic and acidic residues" evidence="1">
    <location>
        <begin position="266"/>
        <end position="275"/>
    </location>
</feature>
<proteinExistence type="predicted"/>
<feature type="region of interest" description="Disordered" evidence="1">
    <location>
        <begin position="1356"/>
        <end position="1397"/>
    </location>
</feature>
<dbReference type="InterPro" id="IPR010730">
    <property type="entry name" value="HET"/>
</dbReference>
<dbReference type="STRING" id="1213859.L2FFW5"/>
<dbReference type="PANTHER" id="PTHR24148:SF64">
    <property type="entry name" value="HETEROKARYON INCOMPATIBILITY DOMAIN-CONTAINING PROTEIN"/>
    <property type="match status" value="1"/>
</dbReference>
<feature type="compositionally biased region" description="Basic and acidic residues" evidence="1">
    <location>
        <begin position="409"/>
        <end position="420"/>
    </location>
</feature>
<organism evidence="3">
    <name type="scientific">Colletotrichum fructicola (strain Nara gc5)</name>
    <name type="common">Anthracnose fungus</name>
    <name type="synonym">Colletotrichum gloeosporioides (strain Nara gc5)</name>
    <dbReference type="NCBI Taxonomy" id="1213859"/>
    <lineage>
        <taxon>Eukaryota</taxon>
        <taxon>Fungi</taxon>
        <taxon>Dikarya</taxon>
        <taxon>Ascomycota</taxon>
        <taxon>Pezizomycotina</taxon>
        <taxon>Sordariomycetes</taxon>
        <taxon>Hypocreomycetidae</taxon>
        <taxon>Glomerellales</taxon>
        <taxon>Glomerellaceae</taxon>
        <taxon>Colletotrichum</taxon>
        <taxon>Colletotrichum gloeosporioides species complex</taxon>
    </lineage>
</organism>
<accession>L2FFW5</accession>
<reference evidence="4 5" key="2">
    <citation type="submission" date="2012-08" db="EMBL/GenBank/DDBJ databases">
        <authorList>
            <person name="Gan P.H.P."/>
            <person name="Ikeda K."/>
            <person name="Irieda H."/>
            <person name="Narusaka M."/>
            <person name="O'Connell R.J."/>
            <person name="Narusaka Y."/>
            <person name="Takano Y."/>
            <person name="Kubo Y."/>
            <person name="Shirasu K."/>
        </authorList>
    </citation>
    <scope>NUCLEOTIDE SEQUENCE [LARGE SCALE GENOMIC DNA]</scope>
    <source>
        <strain evidence="4 5">Nara gc5</strain>
    </source>
</reference>
<dbReference type="InterPro" id="IPR052895">
    <property type="entry name" value="HetReg/Transcr_Mod"/>
</dbReference>
<feature type="compositionally biased region" description="Basic and acidic residues" evidence="1">
    <location>
        <begin position="310"/>
        <end position="319"/>
    </location>
</feature>
<feature type="compositionally biased region" description="Acidic residues" evidence="1">
    <location>
        <begin position="337"/>
        <end position="347"/>
    </location>
</feature>
<dbReference type="Proteomes" id="UP000011096">
    <property type="component" value="Unassembled WGS sequence"/>
</dbReference>
<feature type="compositionally biased region" description="Basic and acidic residues" evidence="1">
    <location>
        <begin position="241"/>
        <end position="253"/>
    </location>
</feature>
<dbReference type="InParanoid" id="L2FFW5"/>
<feature type="compositionally biased region" description="Basic and acidic residues" evidence="1">
    <location>
        <begin position="288"/>
        <end position="297"/>
    </location>
</feature>
<feature type="domain" description="Heterokaryon incompatibility" evidence="2">
    <location>
        <begin position="653"/>
        <end position="815"/>
    </location>
</feature>
<feature type="compositionally biased region" description="Basic and acidic residues" evidence="1">
    <location>
        <begin position="1360"/>
        <end position="1397"/>
    </location>
</feature>
<feature type="region of interest" description="Disordered" evidence="1">
    <location>
        <begin position="409"/>
        <end position="444"/>
    </location>
</feature>
<gene>
    <name evidence="3" type="ORF">CGGC5_13810</name>
    <name evidence="4" type="ORF">CGGC5_v016506</name>
</gene>
<feature type="compositionally biased region" description="Low complexity" evidence="1">
    <location>
        <begin position="221"/>
        <end position="236"/>
    </location>
</feature>
<feature type="region of interest" description="Disordered" evidence="1">
    <location>
        <begin position="189"/>
        <end position="376"/>
    </location>
</feature>
<reference evidence="3" key="1">
    <citation type="submission" date="2012-08" db="EMBL/GenBank/DDBJ databases">
        <title>Genome analysis of Colletotrichum orbiculare and Colletotrichum fructicola.</title>
        <authorList>
            <person name="Gan P.H.P."/>
            <person name="Ikeda K."/>
            <person name="Irieda H."/>
            <person name="Narusaka M."/>
            <person name="O'Connell R.J."/>
            <person name="Narusaka Y."/>
            <person name="Takano Y."/>
            <person name="Kubo Y."/>
            <person name="Shirasu K."/>
        </authorList>
    </citation>
    <scope>NUCLEOTIDE SEQUENCE</scope>
    <source>
        <strain evidence="3">Nara gc5</strain>
    </source>
</reference>
<feature type="compositionally biased region" description="Acidic residues" evidence="1">
    <location>
        <begin position="1252"/>
        <end position="1261"/>
    </location>
</feature>
<feature type="region of interest" description="Disordered" evidence="1">
    <location>
        <begin position="1244"/>
        <end position="1300"/>
    </location>
</feature>
<keyword evidence="5" id="KW-1185">Reference proteome</keyword>
<dbReference type="EMBL" id="KB021218">
    <property type="protein sequence ID" value="ELA24911.1"/>
    <property type="molecule type" value="Genomic_DNA"/>
</dbReference>
<dbReference type="HOGENOM" id="CLU_004184_10_1_1"/>
<evidence type="ECO:0000313" key="4">
    <source>
        <dbReference type="EMBL" id="KAF4474074.1"/>
    </source>
</evidence>
<dbReference type="OrthoDB" id="3477286at2759"/>
<dbReference type="EMBL" id="ANPB02000011">
    <property type="protein sequence ID" value="KAF4474074.1"/>
    <property type="molecule type" value="Genomic_DNA"/>
</dbReference>
<feature type="region of interest" description="Disordered" evidence="1">
    <location>
        <begin position="1"/>
        <end position="28"/>
    </location>
</feature>
<sequence length="1509" mass="172720">MYGAVMRQRRRERESNRPSFQPNSYTIPKLSLKAKERLNHYGFREPGHKSVEDRIKKLSAKISSLGEIEERLRAEKENLSSHAQKDATDAKTTRSSLRGDLNKMDFSLQALGRGVLKQFDETRLELTQKLERLEELERIPKETGFLGGTNNDHDDREKKFRLQKGRLTERLNGLNAELEILKEKGPRRYPWWENSRYSSESNESEQSDVESMHSDTKVTRKSGVSGVSSRSTTKTGNRSTGKRDMAEHQDNEPQKALPVEQAAQSDVKEHQETETQKPIAVEETAQFDAKEYQDLESQKPPSVEETAQSDAKEHLDLESQKSPSAQQTAQSDAQDERADEPEPDDVSSDLQRQEVEGNDEGFPENYNSGSEDDYLREDIAIRTKKYEIRRCELKISSLADKLKNYHEMRQKKAERSKEAEDLLSEDEQEREGGHKTTLRERDEQELEEFNAQGHRDKALRKLHKKVLRLRFQQREQISAGRAHWTDREHLLYDDINFRYRVRGSRFPYGSDTETGETDDDDDEDKKNVHHFLELLDKLISDALTLETHIQKILRIGSKFDDLVHLKGVLDMERKLERHWLEDISLLHRLGSSTTGHGHHFDGSPVPKTIYEELGNLERGDLRVLVLIPAPEPYYPLICTLERWSPDSQRGKSYAALSYFWGSEACNGRVYLISRDDVPSSKDADAWGVAARKATQIRIRNNLFRALLRLRRHSPDTEKVALWVDFMCINQNNPKEKTDQLGRMVNIYRNARNVCIWLGESDVDGRSDKAMDFISAIMDFAILEQHARDPGQAAMWYALGELMRDRWFSRRWVVQEIALAQDATVHCGARIVRWSDFADAASVLVSNQEAIKSLFDISKWREGRLTLGNVDSFGASILLEATNKLFRRRLGGEIKRPIKKIESLVTSLKTFDTGDPRDLVYSVVGIASDTSNDLWEPDPYAKPNPRLKLEVNYEKSQVDVYKDFTKFCVGSSKSLDIICRPWAMPLKDKSGNITHVPSWIPLLSKSEFGLPEEVYSGRKNGEGLVGPVGSPNYRASGKTRCCARFEASDPIPTRDWPRVGSRRRRLSMTSDKRGLPGFLYATGFRLAEIRKVSARNTGGVVLRESLEMGGWQGFKQNPDKVPDEIWRTLVADRDHDGQVPPSWYQRACLRCLEIADTFNNGDLNIGELLQGPSEMLRKYLTRVRNVTWNRRFFSAQAVTDSHSIREANERTRQGKYTPKEWHRSKPASTANSINVEPVDLERAQMTERPTDNDGYEDTEDTVEVGGEREGSKVEGNEVKLSEHDQIEGENVAKDPWENEDVNDEPIERSLGVIHAEGHNGDAVVAEKRLEDLEYDQPAVTKDLPQDDYADDATYRGARRSHAPDGDDTQSRQEPDQKKNEMDRDAERYEGKYSNNEREEILREEEVHAPDHDVSPPFPEYVISGESEDPEQEEEGCLGKMFGICPPETQERDLICILYGCSVPVVLRREGYSTKFIGEAYVHGKMDGEAVEDFQDFRGKGVWQIEEFAIR</sequence>
<evidence type="ECO:0000259" key="2">
    <source>
        <dbReference type="Pfam" id="PF06985"/>
    </source>
</evidence>
<feature type="region of interest" description="Disordered" evidence="1">
    <location>
        <begin position="1209"/>
        <end position="1229"/>
    </location>
</feature>
<feature type="compositionally biased region" description="Basic and acidic residues" evidence="1">
    <location>
        <begin position="1209"/>
        <end position="1222"/>
    </location>
</feature>
<dbReference type="Pfam" id="PF06985">
    <property type="entry name" value="HET"/>
    <property type="match status" value="1"/>
</dbReference>
<feature type="region of interest" description="Disordered" evidence="1">
    <location>
        <begin position="76"/>
        <end position="96"/>
    </location>
</feature>
<name>L2FFW5_COLFN</name>
<protein>
    <submittedName>
        <fullName evidence="3">Ankyrin and het domain protein</fullName>
    </submittedName>
    <submittedName>
        <fullName evidence="4">Heterokaryon incompatibility protein 6, OR allele</fullName>
    </submittedName>
</protein>
<feature type="compositionally biased region" description="Basic and acidic residues" evidence="1">
    <location>
        <begin position="430"/>
        <end position="442"/>
    </location>
</feature>
<evidence type="ECO:0000313" key="5">
    <source>
        <dbReference type="Proteomes" id="UP000011096"/>
    </source>
</evidence>
<evidence type="ECO:0000313" key="3">
    <source>
        <dbReference type="EMBL" id="ELA24911.1"/>
    </source>
</evidence>
<dbReference type="PANTHER" id="PTHR24148">
    <property type="entry name" value="ANKYRIN REPEAT DOMAIN-CONTAINING PROTEIN 39 HOMOLOG-RELATED"/>
    <property type="match status" value="1"/>
</dbReference>